<dbReference type="AlphaFoldDB" id="A0A0P7BV98"/>
<dbReference type="Proteomes" id="UP000050454">
    <property type="component" value="Unassembled WGS sequence"/>
</dbReference>
<sequence>MNIERFTKYKDQDFKIDFDGDLKDARLREVISLSDGKTHSLIFQTINYLEVKEQRIYSFKWPDGSATEELFIVPISQDEQGTKYEVVLN</sequence>
<dbReference type="STRING" id="1605367.AFM12_09615"/>
<dbReference type="Pfam" id="PF21880">
    <property type="entry name" value="DUF6916"/>
    <property type="match status" value="1"/>
</dbReference>
<comment type="caution">
    <text evidence="2">The sequence shown here is derived from an EMBL/GenBank/DDBJ whole genome shotgun (WGS) entry which is preliminary data.</text>
</comment>
<feature type="domain" description="DUF6916" evidence="1">
    <location>
        <begin position="2"/>
        <end position="87"/>
    </location>
</feature>
<dbReference type="InterPro" id="IPR054209">
    <property type="entry name" value="DUF6916"/>
</dbReference>
<evidence type="ECO:0000259" key="1">
    <source>
        <dbReference type="Pfam" id="PF21880"/>
    </source>
</evidence>
<evidence type="ECO:0000313" key="3">
    <source>
        <dbReference type="Proteomes" id="UP000050454"/>
    </source>
</evidence>
<gene>
    <name evidence="2" type="ORF">AFM12_09615</name>
</gene>
<evidence type="ECO:0000313" key="2">
    <source>
        <dbReference type="EMBL" id="KPM48822.1"/>
    </source>
</evidence>
<proteinExistence type="predicted"/>
<accession>A0A0P7BV98</accession>
<keyword evidence="3" id="KW-1185">Reference proteome</keyword>
<reference evidence="2 3" key="1">
    <citation type="submission" date="2015-07" db="EMBL/GenBank/DDBJ databases">
        <title>The draft genome sequence of Leadbetterella sp. JN14-9.</title>
        <authorList>
            <person name="Liu Y."/>
            <person name="Du J."/>
            <person name="Shao Z."/>
        </authorList>
    </citation>
    <scope>NUCLEOTIDE SEQUENCE [LARGE SCALE GENOMIC DNA]</scope>
    <source>
        <strain evidence="2 3">JN14-9</strain>
    </source>
</reference>
<dbReference type="EMBL" id="LGTQ01000006">
    <property type="protein sequence ID" value="KPM48822.1"/>
    <property type="molecule type" value="Genomic_DNA"/>
</dbReference>
<protein>
    <recommendedName>
        <fullName evidence="1">DUF6916 domain-containing protein</fullName>
    </recommendedName>
</protein>
<name>A0A0P7BV98_9BACT</name>
<dbReference type="RefSeq" id="WP_055147229.1">
    <property type="nucleotide sequence ID" value="NZ_JXSZ01000006.1"/>
</dbReference>
<organism evidence="2 3">
    <name type="scientific">Jiulongibacter sediminis</name>
    <dbReference type="NCBI Taxonomy" id="1605367"/>
    <lineage>
        <taxon>Bacteria</taxon>
        <taxon>Pseudomonadati</taxon>
        <taxon>Bacteroidota</taxon>
        <taxon>Cytophagia</taxon>
        <taxon>Cytophagales</taxon>
        <taxon>Leadbetterellaceae</taxon>
        <taxon>Jiulongibacter</taxon>
    </lineage>
</organism>